<dbReference type="SUPFAM" id="SSF50249">
    <property type="entry name" value="Nucleic acid-binding proteins"/>
    <property type="match status" value="1"/>
</dbReference>
<keyword evidence="5 15" id="KW-0378">Hydrolase</keyword>
<dbReference type="PANTHER" id="PTHR47964:SF1">
    <property type="entry name" value="ATP-DEPENDENT DNA HELICASE HOMOLOG RECG, CHLOROPLASTIC"/>
    <property type="match status" value="1"/>
</dbReference>
<dbReference type="Gene3D" id="2.40.50.140">
    <property type="entry name" value="Nucleic acid-binding proteins"/>
    <property type="match status" value="1"/>
</dbReference>
<keyword evidence="7 15" id="KW-0067">ATP-binding</keyword>
<name>A0A845QJ74_9FIRM</name>
<dbReference type="PROSITE" id="PS51192">
    <property type="entry name" value="HELICASE_ATP_BIND_1"/>
    <property type="match status" value="1"/>
</dbReference>
<keyword evidence="8" id="KW-0238">DNA-binding</keyword>
<dbReference type="PROSITE" id="PS51194">
    <property type="entry name" value="HELICASE_CTER"/>
    <property type="match status" value="1"/>
</dbReference>
<keyword evidence="19" id="KW-1185">Reference proteome</keyword>
<comment type="catalytic activity">
    <reaction evidence="14 15">
        <text>ATP + H2O = ADP + phosphate + H(+)</text>
        <dbReference type="Rhea" id="RHEA:13065"/>
        <dbReference type="ChEBI" id="CHEBI:15377"/>
        <dbReference type="ChEBI" id="CHEBI:15378"/>
        <dbReference type="ChEBI" id="CHEBI:30616"/>
        <dbReference type="ChEBI" id="CHEBI:43474"/>
        <dbReference type="ChEBI" id="CHEBI:456216"/>
        <dbReference type="EC" id="5.6.2.4"/>
    </reaction>
</comment>
<proteinExistence type="inferred from homology"/>
<dbReference type="GO" id="GO:0043138">
    <property type="term" value="F:3'-5' DNA helicase activity"/>
    <property type="evidence" value="ECO:0007669"/>
    <property type="project" value="UniProtKB-EC"/>
</dbReference>
<evidence type="ECO:0000313" key="18">
    <source>
        <dbReference type="EMBL" id="NBH61065.1"/>
    </source>
</evidence>
<evidence type="ECO:0000256" key="14">
    <source>
        <dbReference type="ARBA" id="ARBA00048988"/>
    </source>
</evidence>
<dbReference type="CDD" id="cd04488">
    <property type="entry name" value="RecG_wedge_OBF"/>
    <property type="match status" value="1"/>
</dbReference>
<dbReference type="GO" id="GO:0016787">
    <property type="term" value="F:hydrolase activity"/>
    <property type="evidence" value="ECO:0007669"/>
    <property type="project" value="UniProtKB-KW"/>
</dbReference>
<gene>
    <name evidence="18" type="primary">recG</name>
    <name evidence="18" type="ORF">D0435_05295</name>
</gene>
<dbReference type="InterPro" id="IPR012340">
    <property type="entry name" value="NA-bd_OB-fold"/>
</dbReference>
<evidence type="ECO:0000256" key="8">
    <source>
        <dbReference type="ARBA" id="ARBA00023125"/>
    </source>
</evidence>
<dbReference type="SMART" id="SM00487">
    <property type="entry name" value="DEXDc"/>
    <property type="match status" value="1"/>
</dbReference>
<dbReference type="InterPro" id="IPR011545">
    <property type="entry name" value="DEAD/DEAH_box_helicase_dom"/>
</dbReference>
<dbReference type="InterPro" id="IPR047112">
    <property type="entry name" value="RecG/Mfd"/>
</dbReference>
<dbReference type="PANTHER" id="PTHR47964">
    <property type="entry name" value="ATP-DEPENDENT DNA HELICASE HOMOLOG RECG, CHLOROPLASTIC"/>
    <property type="match status" value="1"/>
</dbReference>
<keyword evidence="10 15" id="KW-0234">DNA repair</keyword>
<dbReference type="GO" id="GO:0006310">
    <property type="term" value="P:DNA recombination"/>
    <property type="evidence" value="ECO:0007669"/>
    <property type="project" value="UniProtKB-UniRule"/>
</dbReference>
<dbReference type="GO" id="GO:0006281">
    <property type="term" value="P:DNA repair"/>
    <property type="evidence" value="ECO:0007669"/>
    <property type="project" value="UniProtKB-UniRule"/>
</dbReference>
<comment type="similarity">
    <text evidence="1 15">Belongs to the helicase family. RecG subfamily.</text>
</comment>
<sequence length="680" mass="76267">MQLTDKIDTLKGIGPKKAQSFVKAGIQNLEDLLCFFPRKYEDRREVIPMESLQTGKDALVCGKILSRRYSGNPYKKNTPLTLLVADETGTVEVVFFNGRYIANLFNINQEYTFYGRVTANYDRMQMVHPEFHKKGDPSDVRGIIPVYPIISGISQNEIRKLQKQISVLYENMTEWLPEEIIQENRLASEAFALENIHFPKDAKRMLQGKFRLIFDELLTLETGLFYIKNETRKDTGGIVIDGGKAEPFIENLPFTLTEGQKSVWEDMKKDLVSEKVMNRLIQGDVGSGKTVVAEMAMFAAAKCGFQSVMMAPTELLAKQHLQSLTKDFAPYGIETGLLCSSMKAAEKRLTLEKLCRGEIQVLVGTHAVIQPDVKFKNLGMVITDEQHRFGVNQRSLLSKKGENPNILVMTATPIPRTLAVILYGDLDISQIRTMPKGRKAIKTTLFHGDERGRVYGFVKKQLAAGKQAYVVAPLIEESEKVDAKSAEELHTELSAKLKGFQVALVHGAMKQEEKDFIMQEFAKGYIDVLVSTVVIEVGINVPNATVMVIENAERFGLAQLHQLRGRVGRGDDQSYCFLISGSDSEVAKERNQIMCSTTDGFEIAEADLRLRGPGELFGTRQHGLPEMHLSDLVRHADVLEKAKDAAKKIIDSDPNLEAGELQKLKQRIQKMFGEDIKLEL</sequence>
<dbReference type="Pfam" id="PF17191">
    <property type="entry name" value="RecG_wedge"/>
    <property type="match status" value="1"/>
</dbReference>
<comment type="function">
    <text evidence="15">Plays a critical role in recombination and DNA repair. Helps process Holliday junction intermediates to mature products by catalyzing branch migration. Has replication fork regression activity, unwinds stalled or blocked replication forks to make a HJ that can be resolved. Has a DNA unwinding activity characteristic of a DNA helicase with 3'-5' polarity.</text>
</comment>
<evidence type="ECO:0000256" key="3">
    <source>
        <dbReference type="ARBA" id="ARBA00022741"/>
    </source>
</evidence>
<dbReference type="InterPro" id="IPR004609">
    <property type="entry name" value="ATP-dep_DNA_helicase_RecG"/>
</dbReference>
<evidence type="ECO:0000256" key="6">
    <source>
        <dbReference type="ARBA" id="ARBA00022806"/>
    </source>
</evidence>
<dbReference type="EMBL" id="QXWK01000009">
    <property type="protein sequence ID" value="NBH61065.1"/>
    <property type="molecule type" value="Genomic_DNA"/>
</dbReference>
<evidence type="ECO:0000256" key="10">
    <source>
        <dbReference type="ARBA" id="ARBA00023204"/>
    </source>
</evidence>
<dbReference type="InterPro" id="IPR045562">
    <property type="entry name" value="RecG_dom3_C"/>
</dbReference>
<dbReference type="InterPro" id="IPR001650">
    <property type="entry name" value="Helicase_C-like"/>
</dbReference>
<evidence type="ECO:0000256" key="13">
    <source>
        <dbReference type="ARBA" id="ARBA00034808"/>
    </source>
</evidence>
<evidence type="ECO:0000259" key="16">
    <source>
        <dbReference type="PROSITE" id="PS51192"/>
    </source>
</evidence>
<feature type="domain" description="Helicase ATP-binding" evidence="16">
    <location>
        <begin position="270"/>
        <end position="431"/>
    </location>
</feature>
<keyword evidence="4 15" id="KW-0227">DNA damage</keyword>
<dbReference type="Pfam" id="PF19833">
    <property type="entry name" value="RecG_dom3_C"/>
    <property type="match status" value="1"/>
</dbReference>
<organism evidence="18 19">
    <name type="scientific">Anaerotruncus colihominis</name>
    <dbReference type="NCBI Taxonomy" id="169435"/>
    <lineage>
        <taxon>Bacteria</taxon>
        <taxon>Bacillati</taxon>
        <taxon>Bacillota</taxon>
        <taxon>Clostridia</taxon>
        <taxon>Eubacteriales</taxon>
        <taxon>Oscillospiraceae</taxon>
        <taxon>Anaerotruncus</taxon>
    </lineage>
</organism>
<evidence type="ECO:0000256" key="12">
    <source>
        <dbReference type="ARBA" id="ARBA00034617"/>
    </source>
</evidence>
<keyword evidence="3 15" id="KW-0547">Nucleotide-binding</keyword>
<evidence type="ECO:0000256" key="11">
    <source>
        <dbReference type="ARBA" id="ARBA00023235"/>
    </source>
</evidence>
<keyword evidence="6 15" id="KW-0347">Helicase</keyword>
<comment type="catalytic activity">
    <reaction evidence="12 15">
        <text>Couples ATP hydrolysis with the unwinding of duplex DNA by translocating in the 3'-5' direction.</text>
        <dbReference type="EC" id="5.6.2.4"/>
    </reaction>
</comment>
<reference evidence="18 19" key="1">
    <citation type="submission" date="2018-08" db="EMBL/GenBank/DDBJ databases">
        <title>Murine metabolic-syndrome-specific gut microbial biobank.</title>
        <authorList>
            <person name="Liu C."/>
        </authorList>
    </citation>
    <scope>NUCLEOTIDE SEQUENCE [LARGE SCALE GENOMIC DNA]</scope>
    <source>
        <strain evidence="18 19">28</strain>
    </source>
</reference>
<evidence type="ECO:0000256" key="9">
    <source>
        <dbReference type="ARBA" id="ARBA00023172"/>
    </source>
</evidence>
<dbReference type="AlphaFoldDB" id="A0A845QJ74"/>
<evidence type="ECO:0000256" key="2">
    <source>
        <dbReference type="ARBA" id="ARBA00017846"/>
    </source>
</evidence>
<feature type="domain" description="Helicase C-terminal" evidence="17">
    <location>
        <begin position="450"/>
        <end position="609"/>
    </location>
</feature>
<dbReference type="NCBIfam" id="NF008165">
    <property type="entry name" value="PRK10917.1-3"/>
    <property type="match status" value="1"/>
</dbReference>
<comment type="caution">
    <text evidence="18">The sequence shown here is derived from an EMBL/GenBank/DDBJ whole genome shotgun (WGS) entry which is preliminary data.</text>
</comment>
<dbReference type="SUPFAM" id="SSF52540">
    <property type="entry name" value="P-loop containing nucleoside triphosphate hydrolases"/>
    <property type="match status" value="2"/>
</dbReference>
<dbReference type="EC" id="5.6.2.4" evidence="13 15"/>
<dbReference type="NCBIfam" id="NF008168">
    <property type="entry name" value="PRK10917.2-2"/>
    <property type="match status" value="1"/>
</dbReference>
<dbReference type="InterPro" id="IPR027417">
    <property type="entry name" value="P-loop_NTPase"/>
</dbReference>
<evidence type="ECO:0000256" key="4">
    <source>
        <dbReference type="ARBA" id="ARBA00022763"/>
    </source>
</evidence>
<dbReference type="RefSeq" id="WP_160201350.1">
    <property type="nucleotide sequence ID" value="NZ_QXWK01000009.1"/>
</dbReference>
<dbReference type="CDD" id="cd17992">
    <property type="entry name" value="DEXHc_RecG"/>
    <property type="match status" value="1"/>
</dbReference>
<keyword evidence="11" id="KW-0413">Isomerase</keyword>
<dbReference type="Pfam" id="PF00270">
    <property type="entry name" value="DEAD"/>
    <property type="match status" value="1"/>
</dbReference>
<dbReference type="SMART" id="SM00490">
    <property type="entry name" value="HELICc"/>
    <property type="match status" value="1"/>
</dbReference>
<dbReference type="InterPro" id="IPR033454">
    <property type="entry name" value="RecG_wedge"/>
</dbReference>
<keyword evidence="9 15" id="KW-0233">DNA recombination</keyword>
<evidence type="ECO:0000259" key="17">
    <source>
        <dbReference type="PROSITE" id="PS51194"/>
    </source>
</evidence>
<protein>
    <recommendedName>
        <fullName evidence="2 15">ATP-dependent DNA helicase RecG</fullName>
        <ecNumber evidence="13 15">5.6.2.4</ecNumber>
    </recommendedName>
</protein>
<dbReference type="Pfam" id="PF00271">
    <property type="entry name" value="Helicase_C"/>
    <property type="match status" value="1"/>
</dbReference>
<evidence type="ECO:0000313" key="19">
    <source>
        <dbReference type="Proteomes" id="UP000446866"/>
    </source>
</evidence>
<dbReference type="NCBIfam" id="TIGR00643">
    <property type="entry name" value="recG"/>
    <property type="match status" value="1"/>
</dbReference>
<evidence type="ECO:0000256" key="15">
    <source>
        <dbReference type="RuleBase" id="RU363016"/>
    </source>
</evidence>
<dbReference type="Proteomes" id="UP000446866">
    <property type="component" value="Unassembled WGS sequence"/>
</dbReference>
<dbReference type="Gene3D" id="3.40.50.300">
    <property type="entry name" value="P-loop containing nucleotide triphosphate hydrolases"/>
    <property type="match status" value="2"/>
</dbReference>
<dbReference type="GO" id="GO:0003677">
    <property type="term" value="F:DNA binding"/>
    <property type="evidence" value="ECO:0007669"/>
    <property type="project" value="UniProtKB-KW"/>
</dbReference>
<evidence type="ECO:0000256" key="7">
    <source>
        <dbReference type="ARBA" id="ARBA00022840"/>
    </source>
</evidence>
<dbReference type="InterPro" id="IPR014001">
    <property type="entry name" value="Helicase_ATP-bd"/>
</dbReference>
<evidence type="ECO:0000256" key="1">
    <source>
        <dbReference type="ARBA" id="ARBA00007504"/>
    </source>
</evidence>
<accession>A0A845QJ74</accession>
<dbReference type="GO" id="GO:0005524">
    <property type="term" value="F:ATP binding"/>
    <property type="evidence" value="ECO:0007669"/>
    <property type="project" value="UniProtKB-KW"/>
</dbReference>
<evidence type="ECO:0000256" key="5">
    <source>
        <dbReference type="ARBA" id="ARBA00022801"/>
    </source>
</evidence>